<protein>
    <submittedName>
        <fullName evidence="2">Uncharacterized protein</fullName>
    </submittedName>
</protein>
<reference evidence="2" key="1">
    <citation type="submission" date="2022-11" db="EMBL/GenBank/DDBJ databases">
        <authorList>
            <person name="Petersen C."/>
        </authorList>
    </citation>
    <scope>NUCLEOTIDE SEQUENCE</scope>
    <source>
        <strain evidence="2">IBT 30069</strain>
    </source>
</reference>
<gene>
    <name evidence="2" type="ORF">N7456_001821</name>
</gene>
<dbReference type="Proteomes" id="UP001149165">
    <property type="component" value="Unassembled WGS sequence"/>
</dbReference>
<name>A0A9W9G8C2_9EURO</name>
<evidence type="ECO:0000313" key="2">
    <source>
        <dbReference type="EMBL" id="KAJ5113287.1"/>
    </source>
</evidence>
<accession>A0A9W9G8C2</accession>
<dbReference type="AlphaFoldDB" id="A0A9W9G8C2"/>
<dbReference type="InterPro" id="IPR045702">
    <property type="entry name" value="DUF6060"/>
</dbReference>
<evidence type="ECO:0000313" key="3">
    <source>
        <dbReference type="Proteomes" id="UP001149165"/>
    </source>
</evidence>
<sequence>MHIEQLLFLSTLLLNSKAFAADSSSTSSGNCTTFNWNQDDAKIAYYAPIRISSGQSCPDSKGANSTNTCPLSANGAAQFSAESNITAFQNPSKFAPLVEQALESANVTMPAPYFNDSVISRIDQTRILEAGQSAYLNFTALKFCYEGSLSDCSGSLEDGTKVEFCAPLWSEKDSLVSGEYTVVNISKSEVGQYKDPYAGQSDGTGSDGDKGIASGRVLSEGLMTAGVIISLGLATFL</sequence>
<dbReference type="Pfam" id="PF19535">
    <property type="entry name" value="DUF6060"/>
    <property type="match status" value="1"/>
</dbReference>
<proteinExistence type="predicted"/>
<keyword evidence="3" id="KW-1185">Reference proteome</keyword>
<organism evidence="2 3">
    <name type="scientific">Penicillium angulare</name>
    <dbReference type="NCBI Taxonomy" id="116970"/>
    <lineage>
        <taxon>Eukaryota</taxon>
        <taxon>Fungi</taxon>
        <taxon>Dikarya</taxon>
        <taxon>Ascomycota</taxon>
        <taxon>Pezizomycotina</taxon>
        <taxon>Eurotiomycetes</taxon>
        <taxon>Eurotiomycetidae</taxon>
        <taxon>Eurotiales</taxon>
        <taxon>Aspergillaceae</taxon>
        <taxon>Penicillium</taxon>
    </lineage>
</organism>
<dbReference type="EMBL" id="JAPQKH010000002">
    <property type="protein sequence ID" value="KAJ5113287.1"/>
    <property type="molecule type" value="Genomic_DNA"/>
</dbReference>
<feature type="signal peptide" evidence="1">
    <location>
        <begin position="1"/>
        <end position="20"/>
    </location>
</feature>
<comment type="caution">
    <text evidence="2">The sequence shown here is derived from an EMBL/GenBank/DDBJ whole genome shotgun (WGS) entry which is preliminary data.</text>
</comment>
<evidence type="ECO:0000256" key="1">
    <source>
        <dbReference type="SAM" id="SignalP"/>
    </source>
</evidence>
<feature type="chain" id="PRO_5040971937" evidence="1">
    <location>
        <begin position="21"/>
        <end position="237"/>
    </location>
</feature>
<reference evidence="2" key="2">
    <citation type="journal article" date="2023" name="IMA Fungus">
        <title>Comparative genomic study of the Penicillium genus elucidates a diverse pangenome and 15 lateral gene transfer events.</title>
        <authorList>
            <person name="Petersen C."/>
            <person name="Sorensen T."/>
            <person name="Nielsen M.R."/>
            <person name="Sondergaard T.E."/>
            <person name="Sorensen J.L."/>
            <person name="Fitzpatrick D.A."/>
            <person name="Frisvad J.C."/>
            <person name="Nielsen K.L."/>
        </authorList>
    </citation>
    <scope>NUCLEOTIDE SEQUENCE</scope>
    <source>
        <strain evidence="2">IBT 30069</strain>
    </source>
</reference>
<dbReference type="OrthoDB" id="3507521at2759"/>
<keyword evidence="1" id="KW-0732">Signal</keyword>